<dbReference type="GO" id="GO:0032259">
    <property type="term" value="P:methylation"/>
    <property type="evidence" value="ECO:0007669"/>
    <property type="project" value="UniProtKB-KW"/>
</dbReference>
<dbReference type="EMBL" id="BSXT01001601">
    <property type="protein sequence ID" value="GMF43897.1"/>
    <property type="molecule type" value="Genomic_DNA"/>
</dbReference>
<dbReference type="GO" id="GO:0005737">
    <property type="term" value="C:cytoplasm"/>
    <property type="evidence" value="ECO:0007669"/>
    <property type="project" value="UniProtKB-SubCell"/>
</dbReference>
<dbReference type="PROSITE" id="PS00092">
    <property type="entry name" value="N6_MTASE"/>
    <property type="match status" value="1"/>
</dbReference>
<dbReference type="InterPro" id="IPR002052">
    <property type="entry name" value="DNA_methylase_N6_adenine_CS"/>
</dbReference>
<dbReference type="PANTHER" id="PTHR13200:SF1">
    <property type="entry name" value="NUCLEIC ACID BINDING PROTEIN"/>
    <property type="match status" value="1"/>
</dbReference>
<evidence type="ECO:0000313" key="6">
    <source>
        <dbReference type="Proteomes" id="UP001165121"/>
    </source>
</evidence>
<dbReference type="GO" id="GO:0016279">
    <property type="term" value="F:protein-lysine N-methyltransferase activity"/>
    <property type="evidence" value="ECO:0007669"/>
    <property type="project" value="InterPro"/>
</dbReference>
<dbReference type="InterPro" id="IPR019369">
    <property type="entry name" value="Efm5/EEF1AKMT1"/>
</dbReference>
<evidence type="ECO:0000256" key="4">
    <source>
        <dbReference type="ARBA" id="ARBA00022679"/>
    </source>
</evidence>
<keyword evidence="3" id="KW-0489">Methyltransferase</keyword>
<comment type="caution">
    <text evidence="5">The sequence shown here is derived from an EMBL/GenBank/DDBJ whole genome shotgun (WGS) entry which is preliminary data.</text>
</comment>
<dbReference type="OrthoDB" id="206354at2759"/>
<dbReference type="InterPro" id="IPR041370">
    <property type="entry name" value="Mlase_EEF1AKMT1/ZCCHC4"/>
</dbReference>
<keyword evidence="4" id="KW-0808">Transferase</keyword>
<evidence type="ECO:0000256" key="2">
    <source>
        <dbReference type="ARBA" id="ARBA00022490"/>
    </source>
</evidence>
<dbReference type="Pfam" id="PF10237">
    <property type="entry name" value="N6-adenineMlase"/>
    <property type="match status" value="1"/>
</dbReference>
<dbReference type="Proteomes" id="UP001165121">
    <property type="component" value="Unassembled WGS sequence"/>
</dbReference>
<dbReference type="PANTHER" id="PTHR13200">
    <property type="entry name" value="EEF1A LYSINE METHYLTRANSFERASE 1"/>
    <property type="match status" value="1"/>
</dbReference>
<accession>A0A9W6XRQ9</accession>
<reference evidence="5" key="1">
    <citation type="submission" date="2023-04" db="EMBL/GenBank/DDBJ databases">
        <title>Phytophthora fragariaefolia NBRC 109709.</title>
        <authorList>
            <person name="Ichikawa N."/>
            <person name="Sato H."/>
            <person name="Tonouchi N."/>
        </authorList>
    </citation>
    <scope>NUCLEOTIDE SEQUENCE</scope>
    <source>
        <strain evidence="5">NBRC 109709</strain>
    </source>
</reference>
<gene>
    <name evidence="5" type="ORF">Pfra01_001505400</name>
</gene>
<proteinExistence type="predicted"/>
<evidence type="ECO:0000256" key="3">
    <source>
        <dbReference type="ARBA" id="ARBA00022603"/>
    </source>
</evidence>
<keyword evidence="6" id="KW-1185">Reference proteome</keyword>
<sequence length="175" mass="20091">MLRHAVRVRSGRNSRRFVLCLFHVVDKLLKTIVFEYLQKEELNQYWYSADTVATLAREAVVETPEGGGRIAFLSTPSVYFAAKSQQSDSTNPHECVLFDQFDSKFASEGEHFVLFDFHKPQDVPSKMIGTFDFVVVDPPFITREVWELYADTIKLLLRSKDSKLLLTTIGKRPLV</sequence>
<name>A0A9W6XRQ9_9STRA</name>
<comment type="subcellular location">
    <subcellularLocation>
        <location evidence="1">Cytoplasm</location>
    </subcellularLocation>
</comment>
<evidence type="ECO:0000256" key="1">
    <source>
        <dbReference type="ARBA" id="ARBA00004496"/>
    </source>
</evidence>
<evidence type="ECO:0000313" key="5">
    <source>
        <dbReference type="EMBL" id="GMF43897.1"/>
    </source>
</evidence>
<protein>
    <submittedName>
        <fullName evidence="5">Unnamed protein product</fullName>
    </submittedName>
</protein>
<dbReference type="AlphaFoldDB" id="A0A9W6XRQ9"/>
<organism evidence="5 6">
    <name type="scientific">Phytophthora fragariaefolia</name>
    <dbReference type="NCBI Taxonomy" id="1490495"/>
    <lineage>
        <taxon>Eukaryota</taxon>
        <taxon>Sar</taxon>
        <taxon>Stramenopiles</taxon>
        <taxon>Oomycota</taxon>
        <taxon>Peronosporomycetes</taxon>
        <taxon>Peronosporales</taxon>
        <taxon>Peronosporaceae</taxon>
        <taxon>Phytophthora</taxon>
    </lineage>
</organism>
<keyword evidence="2" id="KW-0963">Cytoplasm</keyword>
<dbReference type="GO" id="GO:0003676">
    <property type="term" value="F:nucleic acid binding"/>
    <property type="evidence" value="ECO:0007669"/>
    <property type="project" value="InterPro"/>
</dbReference>